<dbReference type="EMBL" id="JBHSJG010000038">
    <property type="protein sequence ID" value="MFC4988936.1"/>
    <property type="molecule type" value="Genomic_DNA"/>
</dbReference>
<evidence type="ECO:0000259" key="1">
    <source>
        <dbReference type="SMART" id="SM00418"/>
    </source>
</evidence>
<dbReference type="SUPFAM" id="SSF46785">
    <property type="entry name" value="Winged helix' DNA-binding domain"/>
    <property type="match status" value="1"/>
</dbReference>
<dbReference type="InterPro" id="IPR001845">
    <property type="entry name" value="HTH_ArsR_DNA-bd_dom"/>
</dbReference>
<name>A0ABD5QGL3_9EURY</name>
<protein>
    <submittedName>
        <fullName evidence="2">ArsR/SmtB family transcription factor</fullName>
    </submittedName>
</protein>
<dbReference type="InterPro" id="IPR011991">
    <property type="entry name" value="ArsR-like_HTH"/>
</dbReference>
<proteinExistence type="predicted"/>
<sequence length="99" mass="11465">MRQVLWWLIGGSRGGKNRLRIVRTLGDRPMNTNQLSEELDLNYKTVQHHLEVLEENDVVDTQGGNYGRMYFLTDRMQRNVDVLEEIAAQADIETTTNDT</sequence>
<keyword evidence="3" id="KW-1185">Reference proteome</keyword>
<dbReference type="InterPro" id="IPR036390">
    <property type="entry name" value="WH_DNA-bd_sf"/>
</dbReference>
<dbReference type="InterPro" id="IPR036388">
    <property type="entry name" value="WH-like_DNA-bd_sf"/>
</dbReference>
<dbReference type="AlphaFoldDB" id="A0ABD5QGL3"/>
<organism evidence="2 3">
    <name type="scientific">Saliphagus infecundisoli</name>
    <dbReference type="NCBI Taxonomy" id="1849069"/>
    <lineage>
        <taxon>Archaea</taxon>
        <taxon>Methanobacteriati</taxon>
        <taxon>Methanobacteriota</taxon>
        <taxon>Stenosarchaea group</taxon>
        <taxon>Halobacteria</taxon>
        <taxon>Halobacteriales</taxon>
        <taxon>Natrialbaceae</taxon>
        <taxon>Saliphagus</taxon>
    </lineage>
</organism>
<feature type="domain" description="HTH arsR-type" evidence="1">
    <location>
        <begin position="13"/>
        <end position="84"/>
    </location>
</feature>
<accession>A0ABD5QGL3</accession>
<dbReference type="CDD" id="cd00090">
    <property type="entry name" value="HTH_ARSR"/>
    <property type="match status" value="1"/>
</dbReference>
<evidence type="ECO:0000313" key="2">
    <source>
        <dbReference type="EMBL" id="MFC4988936.1"/>
    </source>
</evidence>
<dbReference type="PANTHER" id="PTHR38600:SF1">
    <property type="entry name" value="TRANSCRIPTIONAL REGULATORY PROTEIN"/>
    <property type="match status" value="1"/>
</dbReference>
<reference evidence="2 3" key="1">
    <citation type="journal article" date="2019" name="Int. J. Syst. Evol. Microbiol.">
        <title>The Global Catalogue of Microorganisms (GCM) 10K type strain sequencing project: providing services to taxonomists for standard genome sequencing and annotation.</title>
        <authorList>
            <consortium name="The Broad Institute Genomics Platform"/>
            <consortium name="The Broad Institute Genome Sequencing Center for Infectious Disease"/>
            <person name="Wu L."/>
            <person name="Ma J."/>
        </authorList>
    </citation>
    <scope>NUCLEOTIDE SEQUENCE [LARGE SCALE GENOMIC DNA]</scope>
    <source>
        <strain evidence="2 3">CGMCC 1.15824</strain>
    </source>
</reference>
<evidence type="ECO:0000313" key="3">
    <source>
        <dbReference type="Proteomes" id="UP001595925"/>
    </source>
</evidence>
<dbReference type="Proteomes" id="UP001595925">
    <property type="component" value="Unassembled WGS sequence"/>
</dbReference>
<dbReference type="PANTHER" id="PTHR38600">
    <property type="entry name" value="TRANSCRIPTIONAL REGULATORY PROTEIN"/>
    <property type="match status" value="1"/>
</dbReference>
<comment type="caution">
    <text evidence="2">The sequence shown here is derived from an EMBL/GenBank/DDBJ whole genome shotgun (WGS) entry which is preliminary data.</text>
</comment>
<gene>
    <name evidence="2" type="ORF">ACFPFO_14415</name>
</gene>
<dbReference type="Gene3D" id="1.10.10.10">
    <property type="entry name" value="Winged helix-like DNA-binding domain superfamily/Winged helix DNA-binding domain"/>
    <property type="match status" value="1"/>
</dbReference>
<dbReference type="Pfam" id="PF01022">
    <property type="entry name" value="HTH_5"/>
    <property type="match status" value="1"/>
</dbReference>
<dbReference type="SMART" id="SM00418">
    <property type="entry name" value="HTH_ARSR"/>
    <property type="match status" value="1"/>
</dbReference>
<dbReference type="RefSeq" id="WP_114576169.1">
    <property type="nucleotide sequence ID" value="NZ_JAIVEF010000006.1"/>
</dbReference>